<dbReference type="GO" id="GO:0003735">
    <property type="term" value="F:structural constituent of ribosome"/>
    <property type="evidence" value="ECO:0007669"/>
    <property type="project" value="InterPro"/>
</dbReference>
<dbReference type="PRINTS" id="PR00061">
    <property type="entry name" value="RIBOSOMALL19"/>
</dbReference>
<accession>A0A6P7X5W8</accession>
<gene>
    <name evidence="8" type="primary">LOC115464782</name>
</gene>
<dbReference type="GO" id="GO:0006412">
    <property type="term" value="P:translation"/>
    <property type="evidence" value="ECO:0007669"/>
    <property type="project" value="InterPro"/>
</dbReference>
<feature type="region of interest" description="Disordered" evidence="6">
    <location>
        <begin position="1"/>
        <end position="32"/>
    </location>
</feature>
<dbReference type="PANTHER" id="PTHR15680:SF9">
    <property type="entry name" value="LARGE RIBOSOMAL SUBUNIT PROTEIN BL19M"/>
    <property type="match status" value="1"/>
</dbReference>
<dbReference type="GeneID" id="115464782"/>
<proteinExistence type="inferred from homology"/>
<dbReference type="InterPro" id="IPR001857">
    <property type="entry name" value="Ribosomal_bL19"/>
</dbReference>
<keyword evidence="7" id="KW-1185">Reference proteome</keyword>
<dbReference type="GO" id="GO:0005762">
    <property type="term" value="C:mitochondrial large ribosomal subunit"/>
    <property type="evidence" value="ECO:0007669"/>
    <property type="project" value="TreeGrafter"/>
</dbReference>
<name>A0A6P7X5W8_9AMPH</name>
<dbReference type="InParanoid" id="A0A6P7X5W8"/>
<dbReference type="OrthoDB" id="432645at2759"/>
<evidence type="ECO:0000256" key="5">
    <source>
        <dbReference type="ARBA" id="ARBA00035359"/>
    </source>
</evidence>
<dbReference type="InterPro" id="IPR008991">
    <property type="entry name" value="Translation_prot_SH3-like_sf"/>
</dbReference>
<reference evidence="8" key="1">
    <citation type="submission" date="2025-08" db="UniProtKB">
        <authorList>
            <consortium name="RefSeq"/>
        </authorList>
    </citation>
    <scope>IDENTIFICATION</scope>
</reference>
<dbReference type="RefSeq" id="XP_030050997.1">
    <property type="nucleotide sequence ID" value="XM_030195137.1"/>
</dbReference>
<dbReference type="Pfam" id="PF01245">
    <property type="entry name" value="Ribosomal_L19"/>
    <property type="match status" value="1"/>
</dbReference>
<keyword evidence="3" id="KW-0687">Ribonucleoprotein</keyword>
<organism evidence="7 8">
    <name type="scientific">Microcaecilia unicolor</name>
    <dbReference type="NCBI Taxonomy" id="1415580"/>
    <lineage>
        <taxon>Eukaryota</taxon>
        <taxon>Metazoa</taxon>
        <taxon>Chordata</taxon>
        <taxon>Craniata</taxon>
        <taxon>Vertebrata</taxon>
        <taxon>Euteleostomi</taxon>
        <taxon>Amphibia</taxon>
        <taxon>Gymnophiona</taxon>
        <taxon>Siphonopidae</taxon>
        <taxon>Microcaecilia</taxon>
    </lineage>
</organism>
<evidence type="ECO:0000256" key="1">
    <source>
        <dbReference type="ARBA" id="ARBA00005781"/>
    </source>
</evidence>
<keyword evidence="2" id="KW-0689">Ribosomal protein</keyword>
<dbReference type="InterPro" id="IPR038657">
    <property type="entry name" value="Ribosomal_bL19_sf"/>
</dbReference>
<evidence type="ECO:0000256" key="3">
    <source>
        <dbReference type="ARBA" id="ARBA00023274"/>
    </source>
</evidence>
<dbReference type="PANTHER" id="PTHR15680">
    <property type="entry name" value="RIBOSOMAL PROTEIN L19"/>
    <property type="match status" value="1"/>
</dbReference>
<dbReference type="SUPFAM" id="SSF50104">
    <property type="entry name" value="Translation proteins SH3-like domain"/>
    <property type="match status" value="1"/>
</dbReference>
<dbReference type="Proteomes" id="UP000515156">
    <property type="component" value="Chromosome 3"/>
</dbReference>
<dbReference type="Gene3D" id="2.30.30.790">
    <property type="match status" value="1"/>
</dbReference>
<evidence type="ECO:0000256" key="4">
    <source>
        <dbReference type="ARBA" id="ARBA00035288"/>
    </source>
</evidence>
<evidence type="ECO:0000313" key="8">
    <source>
        <dbReference type="RefSeq" id="XP_030050997.1"/>
    </source>
</evidence>
<evidence type="ECO:0000256" key="6">
    <source>
        <dbReference type="SAM" id="MobiDB-lite"/>
    </source>
</evidence>
<dbReference type="KEGG" id="muo:115464782"/>
<dbReference type="AlphaFoldDB" id="A0A6P7X5W8"/>
<protein>
    <recommendedName>
        <fullName evidence="4">Large ribosomal subunit protein bL19m</fullName>
    </recommendedName>
    <alternativeName>
        <fullName evidence="5">39S ribosomal protein L19, mitochondrial</fullName>
    </alternativeName>
</protein>
<sequence length="347" mass="40062">MKRKRRGGHGIGNDKRRKRGSQEKGAMVRRQKRIRCPEGECKEAEEKQNIKYCHDAVQGPLIFYDSVNNGANVWYVTRTFKEFNESPRDSNPGIEVLNQCATAEPQGTDIEGSAPKEAKAKQELAAVDGCTWHDSSDVPTPLQVMTAQTLQTTDNLNWPTCSRRRVHHGSVLAVTMSDPHASNKESKFVGICTQRSGTALGTTFVLRNIIEGQGVEICYDLYSPRIQDIQVLKLEKRLDDNLMYLRDAFPEYSTFDFDMKPVPHPVTEEVPVNQLKVKMKPKPWSKHWERPKYKVQGIKFELYLTEEKLKEAMKWDRPWAEFDMLKEYDTTKIEERIWKEINPELDK</sequence>
<comment type="similarity">
    <text evidence="1">Belongs to the bacterial ribosomal protein bL19 family.</text>
</comment>
<evidence type="ECO:0000313" key="7">
    <source>
        <dbReference type="Proteomes" id="UP000515156"/>
    </source>
</evidence>
<evidence type="ECO:0000256" key="2">
    <source>
        <dbReference type="ARBA" id="ARBA00022980"/>
    </source>
</evidence>